<dbReference type="PROSITE" id="PS51762">
    <property type="entry name" value="GH16_2"/>
    <property type="match status" value="1"/>
</dbReference>
<dbReference type="Gene3D" id="2.60.120.200">
    <property type="match status" value="1"/>
</dbReference>
<keyword evidence="4" id="KW-1185">Reference proteome</keyword>
<name>A0AAV9I385_9PEZI</name>
<comment type="caution">
    <text evidence="3">The sequence shown here is derived from an EMBL/GenBank/DDBJ whole genome shotgun (WGS) entry which is preliminary data.</text>
</comment>
<evidence type="ECO:0000313" key="3">
    <source>
        <dbReference type="EMBL" id="KAK4467003.1"/>
    </source>
</evidence>
<dbReference type="CDD" id="cd02181">
    <property type="entry name" value="GH16_fungal_Lam16A_glucanase"/>
    <property type="match status" value="1"/>
</dbReference>
<feature type="domain" description="GH16" evidence="2">
    <location>
        <begin position="58"/>
        <end position="317"/>
    </location>
</feature>
<dbReference type="InterPro" id="IPR013320">
    <property type="entry name" value="ConA-like_dom_sf"/>
</dbReference>
<accession>A0AAV9I385</accession>
<feature type="transmembrane region" description="Helical" evidence="1">
    <location>
        <begin position="21"/>
        <end position="43"/>
    </location>
</feature>
<dbReference type="EMBL" id="MU864928">
    <property type="protein sequence ID" value="KAK4467003.1"/>
    <property type="molecule type" value="Genomic_DNA"/>
</dbReference>
<dbReference type="GO" id="GO:0004553">
    <property type="term" value="F:hydrolase activity, hydrolyzing O-glycosyl compounds"/>
    <property type="evidence" value="ECO:0007669"/>
    <property type="project" value="InterPro"/>
</dbReference>
<evidence type="ECO:0000259" key="2">
    <source>
        <dbReference type="PROSITE" id="PS51762"/>
    </source>
</evidence>
<evidence type="ECO:0000256" key="1">
    <source>
        <dbReference type="SAM" id="Phobius"/>
    </source>
</evidence>
<dbReference type="GO" id="GO:0009251">
    <property type="term" value="P:glucan catabolic process"/>
    <property type="evidence" value="ECO:0007669"/>
    <property type="project" value="TreeGrafter"/>
</dbReference>
<protein>
    <submittedName>
        <fullName evidence="3">Concanavalin A-like lectin/glucanase domain-containing protein</fullName>
    </submittedName>
</protein>
<dbReference type="PANTHER" id="PTHR10963">
    <property type="entry name" value="GLYCOSYL HYDROLASE-RELATED"/>
    <property type="match status" value="1"/>
</dbReference>
<reference evidence="3" key="1">
    <citation type="journal article" date="2023" name="Mol. Phylogenet. Evol.">
        <title>Genome-scale phylogeny and comparative genomics of the fungal order Sordariales.</title>
        <authorList>
            <person name="Hensen N."/>
            <person name="Bonometti L."/>
            <person name="Westerberg I."/>
            <person name="Brannstrom I.O."/>
            <person name="Guillou S."/>
            <person name="Cros-Aarteil S."/>
            <person name="Calhoun S."/>
            <person name="Haridas S."/>
            <person name="Kuo A."/>
            <person name="Mondo S."/>
            <person name="Pangilinan J."/>
            <person name="Riley R."/>
            <person name="LaButti K."/>
            <person name="Andreopoulos B."/>
            <person name="Lipzen A."/>
            <person name="Chen C."/>
            <person name="Yan M."/>
            <person name="Daum C."/>
            <person name="Ng V."/>
            <person name="Clum A."/>
            <person name="Steindorff A."/>
            <person name="Ohm R.A."/>
            <person name="Martin F."/>
            <person name="Silar P."/>
            <person name="Natvig D.O."/>
            <person name="Lalanne C."/>
            <person name="Gautier V."/>
            <person name="Ament-Velasquez S.L."/>
            <person name="Kruys A."/>
            <person name="Hutchinson M.I."/>
            <person name="Powell A.J."/>
            <person name="Barry K."/>
            <person name="Miller A.N."/>
            <person name="Grigoriev I.V."/>
            <person name="Debuchy R."/>
            <person name="Gladieux P."/>
            <person name="Hiltunen Thoren M."/>
            <person name="Johannesson H."/>
        </authorList>
    </citation>
    <scope>NUCLEOTIDE SEQUENCE</scope>
    <source>
        <strain evidence="3">PSN324</strain>
    </source>
</reference>
<dbReference type="InterPro" id="IPR050546">
    <property type="entry name" value="Glycosyl_Hydrlase_16"/>
</dbReference>
<dbReference type="Pfam" id="PF26113">
    <property type="entry name" value="GH16_XgeA"/>
    <property type="match status" value="1"/>
</dbReference>
<proteinExistence type="predicted"/>
<reference evidence="3" key="2">
    <citation type="submission" date="2023-06" db="EMBL/GenBank/DDBJ databases">
        <authorList>
            <consortium name="Lawrence Berkeley National Laboratory"/>
            <person name="Mondo S.J."/>
            <person name="Hensen N."/>
            <person name="Bonometti L."/>
            <person name="Westerberg I."/>
            <person name="Brannstrom I.O."/>
            <person name="Guillou S."/>
            <person name="Cros-Aarteil S."/>
            <person name="Calhoun S."/>
            <person name="Haridas S."/>
            <person name="Kuo A."/>
            <person name="Pangilinan J."/>
            <person name="Riley R."/>
            <person name="Labutti K."/>
            <person name="Andreopoulos B."/>
            <person name="Lipzen A."/>
            <person name="Chen C."/>
            <person name="Yanf M."/>
            <person name="Daum C."/>
            <person name="Ng V."/>
            <person name="Clum A."/>
            <person name="Steindorff A."/>
            <person name="Ohm R."/>
            <person name="Martin F."/>
            <person name="Silar P."/>
            <person name="Natvig D."/>
            <person name="Lalanne C."/>
            <person name="Gautier V."/>
            <person name="Ament-Velasquez S.L."/>
            <person name="Kruys A."/>
            <person name="Hutchinson M.I."/>
            <person name="Powell A.J."/>
            <person name="Barry K."/>
            <person name="Miller A.N."/>
            <person name="Grigoriev I.V."/>
            <person name="Debuchy R."/>
            <person name="Gladieux P."/>
            <person name="Thoren M.H."/>
            <person name="Johannesson H."/>
        </authorList>
    </citation>
    <scope>NUCLEOTIDE SEQUENCE</scope>
    <source>
        <strain evidence="3">PSN324</strain>
    </source>
</reference>
<organism evidence="3 4">
    <name type="scientific">Cladorrhinum samala</name>
    <dbReference type="NCBI Taxonomy" id="585594"/>
    <lineage>
        <taxon>Eukaryota</taxon>
        <taxon>Fungi</taxon>
        <taxon>Dikarya</taxon>
        <taxon>Ascomycota</taxon>
        <taxon>Pezizomycotina</taxon>
        <taxon>Sordariomycetes</taxon>
        <taxon>Sordariomycetidae</taxon>
        <taxon>Sordariales</taxon>
        <taxon>Podosporaceae</taxon>
        <taxon>Cladorrhinum</taxon>
    </lineage>
</organism>
<keyword evidence="1" id="KW-0812">Transmembrane</keyword>
<evidence type="ECO:0000313" key="4">
    <source>
        <dbReference type="Proteomes" id="UP001321749"/>
    </source>
</evidence>
<dbReference type="PANTHER" id="PTHR10963:SF42">
    <property type="entry name" value="PUTATIVE (AFU_ORTHOLOGUE AFUA_5G02280)-RELATED"/>
    <property type="match status" value="1"/>
</dbReference>
<dbReference type="InterPro" id="IPR000757">
    <property type="entry name" value="Beta-glucanase-like"/>
</dbReference>
<dbReference type="Proteomes" id="UP001321749">
    <property type="component" value="Unassembled WGS sequence"/>
</dbReference>
<dbReference type="AlphaFoldDB" id="A0AAV9I385"/>
<dbReference type="SUPFAM" id="SSF49899">
    <property type="entry name" value="Concanavalin A-like lectins/glucanases"/>
    <property type="match status" value="1"/>
</dbReference>
<keyword evidence="1" id="KW-0472">Membrane</keyword>
<keyword evidence="1" id="KW-1133">Transmembrane helix</keyword>
<gene>
    <name evidence="3" type="ORF">QBC42DRAFT_257435</name>
</gene>
<sequence length="369" mass="40747">MASYYEKERSFWRPGSWSRRAWLILGSVVVLIVVVVVGAVVGVRATRNSSESTDKRYPDYFKINYSLADTYSPSNFFDKFTYFWGYDPAQGFVHYAAQEDALGRNLTYVTSSNTILVKVDDKTGPDDTPNASTGRHSVRLESKRQYGPGLFIFDVKHTPYGCGTWPALWLTDPNNWPMNGEIDIMEAVNQAATGNMMALHTTDGCEMNKIRRNMTGTATHVDCHNATDSNAGCVVTAPKHTYGEEFNRAGGGIVALEWRNEGIRAWMFGRNNVPNDITLAGQEQQQKIPDPSTWGPALADFPATKCDIGAHFRNQSIIVNIDLCGALPNAVWGQSGCGPASCDKFVADNPAAFSNAFWEFGGFQVYQAV</sequence>